<dbReference type="Proteomes" id="UP001152797">
    <property type="component" value="Unassembled WGS sequence"/>
</dbReference>
<evidence type="ECO:0000313" key="1">
    <source>
        <dbReference type="EMBL" id="CAI4013174.1"/>
    </source>
</evidence>
<dbReference type="AlphaFoldDB" id="A0A9P1DQ26"/>
<sequence>MAAMECHDLSKSLLEQCLKDYEATGRPAILRALEAIAFPASSRSNVRRRGEDGEVLGMCLGMTECWIRGPMPSRQTRERPNLCRLLCSFAQKELPGFHFTSIQVNKDYAAELHVDKKDAGDSRIIGLGPYRGGQLWVDDGSHGGKGRVANVKGRWLGFDGNLPHKVLPFTGRRYTLVFFSKLRGWNVGLDPCSKHGKMLRDLGFPLPMREPTVKNLMHSSELLLRAKKRYEAFAARSLQRGAGRTLRLHLEAPGAAFAAHVSSASPMAALKAAFGEVTKATRATKVTKEEEVGEEIEVKMASLPLLPTDSFGRLGVSQRAFCTVDSAAKRQRTMGPSLTC</sequence>
<proteinExistence type="predicted"/>
<keyword evidence="3" id="KW-1185">Reference proteome</keyword>
<accession>A0A9P1DQ26</accession>
<reference evidence="2 3" key="2">
    <citation type="submission" date="2024-05" db="EMBL/GenBank/DDBJ databases">
        <authorList>
            <person name="Chen Y."/>
            <person name="Shah S."/>
            <person name="Dougan E. K."/>
            <person name="Thang M."/>
            <person name="Chan C."/>
        </authorList>
    </citation>
    <scope>NUCLEOTIDE SEQUENCE [LARGE SCALE GENOMIC DNA]</scope>
</reference>
<dbReference type="GO" id="GO:0051213">
    <property type="term" value="F:dioxygenase activity"/>
    <property type="evidence" value="ECO:0007669"/>
    <property type="project" value="UniProtKB-KW"/>
</dbReference>
<evidence type="ECO:0000313" key="3">
    <source>
        <dbReference type="Proteomes" id="UP001152797"/>
    </source>
</evidence>
<protein>
    <submittedName>
        <fullName evidence="2">Fe2OG dioxygenase domain-containing protein</fullName>
    </submittedName>
</protein>
<evidence type="ECO:0000313" key="2">
    <source>
        <dbReference type="EMBL" id="CAL4800486.1"/>
    </source>
</evidence>
<name>A0A9P1DQ26_9DINO</name>
<organism evidence="1">
    <name type="scientific">Cladocopium goreaui</name>
    <dbReference type="NCBI Taxonomy" id="2562237"/>
    <lineage>
        <taxon>Eukaryota</taxon>
        <taxon>Sar</taxon>
        <taxon>Alveolata</taxon>
        <taxon>Dinophyceae</taxon>
        <taxon>Suessiales</taxon>
        <taxon>Symbiodiniaceae</taxon>
        <taxon>Cladocopium</taxon>
    </lineage>
</organism>
<gene>
    <name evidence="1" type="ORF">C1SCF055_LOCUS38170</name>
</gene>
<reference evidence="1" key="1">
    <citation type="submission" date="2022-10" db="EMBL/GenBank/DDBJ databases">
        <authorList>
            <person name="Chen Y."/>
            <person name="Dougan E. K."/>
            <person name="Chan C."/>
            <person name="Rhodes N."/>
            <person name="Thang M."/>
        </authorList>
    </citation>
    <scope>NUCLEOTIDE SEQUENCE</scope>
</reference>
<dbReference type="EMBL" id="CAMXCT010005746">
    <property type="protein sequence ID" value="CAI4013174.1"/>
    <property type="molecule type" value="Genomic_DNA"/>
</dbReference>
<dbReference type="EMBL" id="CAMXCT030005746">
    <property type="protein sequence ID" value="CAL4800486.1"/>
    <property type="molecule type" value="Genomic_DNA"/>
</dbReference>
<comment type="caution">
    <text evidence="1">The sequence shown here is derived from an EMBL/GenBank/DDBJ whole genome shotgun (WGS) entry which is preliminary data.</text>
</comment>
<keyword evidence="2" id="KW-0560">Oxidoreductase</keyword>
<dbReference type="EMBL" id="CAMXCT020005746">
    <property type="protein sequence ID" value="CAL1166549.1"/>
    <property type="molecule type" value="Genomic_DNA"/>
</dbReference>
<dbReference type="OrthoDB" id="434319at2759"/>
<dbReference type="Gene3D" id="2.60.120.620">
    <property type="entry name" value="q2cbj1_9rhob like domain"/>
    <property type="match status" value="1"/>
</dbReference>
<keyword evidence="2" id="KW-0223">Dioxygenase</keyword>